<keyword evidence="3" id="KW-0520">NAD</keyword>
<dbReference type="Pfam" id="PF00171">
    <property type="entry name" value="Aldedh"/>
    <property type="match status" value="1"/>
</dbReference>
<evidence type="ECO:0000256" key="2">
    <source>
        <dbReference type="ARBA" id="ARBA00023002"/>
    </source>
</evidence>
<name>A0A6V7RCE1_9BACL</name>
<protein>
    <submittedName>
        <fullName evidence="7">Aldehyde dehydrogenase</fullName>
    </submittedName>
</protein>
<evidence type="ECO:0000256" key="3">
    <source>
        <dbReference type="ARBA" id="ARBA00023027"/>
    </source>
</evidence>
<dbReference type="Gene3D" id="3.40.309.10">
    <property type="entry name" value="Aldehyde Dehydrogenase, Chain A, domain 2"/>
    <property type="match status" value="1"/>
</dbReference>
<evidence type="ECO:0000256" key="1">
    <source>
        <dbReference type="ARBA" id="ARBA00009986"/>
    </source>
</evidence>
<dbReference type="Gene3D" id="3.40.605.10">
    <property type="entry name" value="Aldehyde Dehydrogenase, Chain A, domain 1"/>
    <property type="match status" value="1"/>
</dbReference>
<evidence type="ECO:0000256" key="5">
    <source>
        <dbReference type="RuleBase" id="RU003345"/>
    </source>
</evidence>
<sequence length="486" mass="53867">MNPFLTLNKSYIDGKFVSGYGMSNFENLNPYNDEILTTIRLVSKNQTERALSGARVAQKEWGRLPRTRKKVLKQAYKLFNKNKSDIIDCLIKETGSTFIKAEVEFRMSMMILKESIKLVDEIGFVEEKSGLIPTKTNKIYRKPKGVISSISPFNFPFHLSMRTIAPALALGNTVVHKPDIQTGITSGSVFAKVFHDAGMPTGVFQSILTEPSEIGDMLVEHDAVNLVSFTGSTEVGRHIGGLAGSHLKQVALELGGNSPFVVLKDADIKTAVRAAVMGSFLHQGQICMSVNRIIVHQDIHDTFVKQFVKATKKIKSGDPEKKRTLVGPIINKTQLDKTKNFIEMAKREGKMVLEGEQIKNVITPYIFTDIKNDSEIAQSELFSPIALIIKAESDKEALEFASDTEYGLSGSIITKDIARGEKLAVEMESGMTHVNEMPALDMPNIPFGGVKNSGIGRFGSPYVVDEFTELKWVSVQKKSLPYNWLK</sequence>
<dbReference type="GO" id="GO:0016620">
    <property type="term" value="F:oxidoreductase activity, acting on the aldehyde or oxo group of donors, NAD or NADP as acceptor"/>
    <property type="evidence" value="ECO:0007669"/>
    <property type="project" value="InterPro"/>
</dbReference>
<dbReference type="InterPro" id="IPR016163">
    <property type="entry name" value="Ald_DH_C"/>
</dbReference>
<dbReference type="SUPFAM" id="SSF53720">
    <property type="entry name" value="ALDH-like"/>
    <property type="match status" value="1"/>
</dbReference>
<dbReference type="InterPro" id="IPR015590">
    <property type="entry name" value="Aldehyde_DH_dom"/>
</dbReference>
<dbReference type="InterPro" id="IPR016162">
    <property type="entry name" value="Ald_DH_N"/>
</dbReference>
<gene>
    <name evidence="7" type="ORF">JEOSCH030_00840</name>
</gene>
<dbReference type="PANTHER" id="PTHR42986">
    <property type="entry name" value="BENZALDEHYDE DEHYDROGENASE YFMT"/>
    <property type="match status" value="1"/>
</dbReference>
<dbReference type="InterPro" id="IPR016161">
    <property type="entry name" value="Ald_DH/histidinol_DH"/>
</dbReference>
<dbReference type="AlphaFoldDB" id="A0A6V7RCE1"/>
<comment type="caution">
    <text evidence="7">The sequence shown here is derived from an EMBL/GenBank/DDBJ whole genome shotgun (WGS) entry which is preliminary data.</text>
</comment>
<dbReference type="PROSITE" id="PS00687">
    <property type="entry name" value="ALDEHYDE_DEHYDR_GLU"/>
    <property type="match status" value="1"/>
</dbReference>
<dbReference type="Proteomes" id="UP000521032">
    <property type="component" value="Unassembled WGS sequence"/>
</dbReference>
<dbReference type="RefSeq" id="WP_235969024.1">
    <property type="nucleotide sequence ID" value="NZ_CAJEWE010000008.1"/>
</dbReference>
<keyword evidence="8" id="KW-1185">Reference proteome</keyword>
<dbReference type="EMBL" id="CAJEWE010000008">
    <property type="protein sequence ID" value="CAD2075301.1"/>
    <property type="molecule type" value="Genomic_DNA"/>
</dbReference>
<proteinExistence type="inferred from homology"/>
<dbReference type="PANTHER" id="PTHR42986:SF1">
    <property type="entry name" value="BENZALDEHYDE DEHYDROGENASE YFMT"/>
    <property type="match status" value="1"/>
</dbReference>
<keyword evidence="2 5" id="KW-0560">Oxidoreductase</keyword>
<accession>A0A6V7RCE1</accession>
<feature type="domain" description="Aldehyde dehydrogenase" evidence="6">
    <location>
        <begin position="23"/>
        <end position="473"/>
    </location>
</feature>
<evidence type="ECO:0000313" key="8">
    <source>
        <dbReference type="Proteomes" id="UP000521032"/>
    </source>
</evidence>
<evidence type="ECO:0000313" key="7">
    <source>
        <dbReference type="EMBL" id="CAD2075301.1"/>
    </source>
</evidence>
<dbReference type="InterPro" id="IPR029510">
    <property type="entry name" value="Ald_DH_CS_GLU"/>
</dbReference>
<organism evidence="7 8">
    <name type="scientific">Phocicoccus schoeneichii</name>
    <dbReference type="NCBI Taxonomy" id="1812261"/>
    <lineage>
        <taxon>Bacteria</taxon>
        <taxon>Bacillati</taxon>
        <taxon>Bacillota</taxon>
        <taxon>Bacilli</taxon>
        <taxon>Bacillales</taxon>
        <taxon>Salinicoccaceae</taxon>
        <taxon>Phocicoccus</taxon>
    </lineage>
</organism>
<reference evidence="7 8" key="1">
    <citation type="submission" date="2020-07" db="EMBL/GenBank/DDBJ databases">
        <authorList>
            <person name="Criscuolo A."/>
        </authorList>
    </citation>
    <scope>NUCLEOTIDE SEQUENCE [LARGE SCALE GENOMIC DNA]</scope>
    <source>
        <strain evidence="8">CIP 111030</strain>
    </source>
</reference>
<evidence type="ECO:0000259" key="6">
    <source>
        <dbReference type="Pfam" id="PF00171"/>
    </source>
</evidence>
<comment type="similarity">
    <text evidence="1 5">Belongs to the aldehyde dehydrogenase family.</text>
</comment>
<dbReference type="FunFam" id="3.40.309.10:FF:000009">
    <property type="entry name" value="Aldehyde dehydrogenase A"/>
    <property type="match status" value="1"/>
</dbReference>
<evidence type="ECO:0000256" key="4">
    <source>
        <dbReference type="PROSITE-ProRule" id="PRU10007"/>
    </source>
</evidence>
<feature type="active site" evidence="4">
    <location>
        <position position="253"/>
    </location>
</feature>